<dbReference type="PANTHER" id="PTHR42781">
    <property type="entry name" value="SPERMIDINE/PUTRESCINE IMPORT ATP-BINDING PROTEIN POTA"/>
    <property type="match status" value="1"/>
</dbReference>
<dbReference type="PROSITE" id="PS50893">
    <property type="entry name" value="ABC_TRANSPORTER_2"/>
    <property type="match status" value="1"/>
</dbReference>
<evidence type="ECO:0000313" key="6">
    <source>
        <dbReference type="EMBL" id="KAF1020524.1"/>
    </source>
</evidence>
<dbReference type="PROSITE" id="PS00211">
    <property type="entry name" value="ABC_TRANSPORTER_1"/>
    <property type="match status" value="1"/>
</dbReference>
<dbReference type="InterPro" id="IPR050093">
    <property type="entry name" value="ABC_SmlMolc_Importer"/>
</dbReference>
<dbReference type="InterPro" id="IPR003593">
    <property type="entry name" value="AAA+_ATPase"/>
</dbReference>
<dbReference type="GO" id="GO:0043190">
    <property type="term" value="C:ATP-binding cassette (ABC) transporter complex"/>
    <property type="evidence" value="ECO:0007669"/>
    <property type="project" value="InterPro"/>
</dbReference>
<dbReference type="GO" id="GO:0022857">
    <property type="term" value="F:transmembrane transporter activity"/>
    <property type="evidence" value="ECO:0007669"/>
    <property type="project" value="InterPro"/>
</dbReference>
<evidence type="ECO:0000313" key="7">
    <source>
        <dbReference type="Proteomes" id="UP000461670"/>
    </source>
</evidence>
<dbReference type="InterPro" id="IPR003439">
    <property type="entry name" value="ABC_transporter-like_ATP-bd"/>
</dbReference>
<dbReference type="Gene3D" id="3.40.50.300">
    <property type="entry name" value="P-loop containing nucleotide triphosphate hydrolases"/>
    <property type="match status" value="1"/>
</dbReference>
<dbReference type="InterPro" id="IPR008995">
    <property type="entry name" value="Mo/tungstate-bd_C_term_dom"/>
</dbReference>
<evidence type="ECO:0000259" key="5">
    <source>
        <dbReference type="PROSITE" id="PS50893"/>
    </source>
</evidence>
<dbReference type="InterPro" id="IPR027417">
    <property type="entry name" value="P-loop_NTPase"/>
</dbReference>
<keyword evidence="2" id="KW-0472">Membrane</keyword>
<dbReference type="InterPro" id="IPR017871">
    <property type="entry name" value="ABC_transporter-like_CS"/>
</dbReference>
<evidence type="ECO:0000256" key="4">
    <source>
        <dbReference type="ARBA" id="ARBA00022840"/>
    </source>
</evidence>
<evidence type="ECO:0000256" key="3">
    <source>
        <dbReference type="ARBA" id="ARBA00022741"/>
    </source>
</evidence>
<dbReference type="GO" id="GO:0005524">
    <property type="term" value="F:ATP binding"/>
    <property type="evidence" value="ECO:0007669"/>
    <property type="project" value="UniProtKB-KW"/>
</dbReference>
<keyword evidence="2" id="KW-1003">Cell membrane</keyword>
<feature type="domain" description="ABC transporter" evidence="5">
    <location>
        <begin position="3"/>
        <end position="233"/>
    </location>
</feature>
<dbReference type="SMART" id="SM00382">
    <property type="entry name" value="AAA"/>
    <property type="match status" value="1"/>
</dbReference>
<gene>
    <name evidence="6" type="primary">potA_7</name>
    <name evidence="6" type="ORF">GAK30_02456</name>
</gene>
<keyword evidence="3" id="KW-0547">Nucleotide-binding</keyword>
<reference evidence="7" key="1">
    <citation type="journal article" date="2020" name="MBio">
        <title>Horizontal gene transfer to a defensive symbiont with a reduced genome amongst a multipartite beetle microbiome.</title>
        <authorList>
            <person name="Waterworth S.C."/>
            <person name="Florez L.V."/>
            <person name="Rees E.R."/>
            <person name="Hertweck C."/>
            <person name="Kaltenpoth M."/>
            <person name="Kwan J.C."/>
        </authorList>
    </citation>
    <scope>NUCLEOTIDE SEQUENCE [LARGE SCALE GENOMIC DNA]</scope>
</reference>
<dbReference type="InterPro" id="IPR013611">
    <property type="entry name" value="Transp-assoc_OB_typ2"/>
</dbReference>
<protein>
    <submittedName>
        <fullName evidence="6">Spermidine/putrescine import ATP-binding protein PotA</fullName>
    </submittedName>
</protein>
<accession>A0A7V8FMY4</accession>
<name>A0A7V8FMY4_9BURK</name>
<evidence type="ECO:0000256" key="1">
    <source>
        <dbReference type="ARBA" id="ARBA00022448"/>
    </source>
</evidence>
<dbReference type="FunFam" id="3.40.50.300:FF:000425">
    <property type="entry name" value="Probable ABC transporter, ATP-binding subunit"/>
    <property type="match status" value="1"/>
</dbReference>
<dbReference type="EMBL" id="WNDQ01000034">
    <property type="protein sequence ID" value="KAF1020524.1"/>
    <property type="molecule type" value="Genomic_DNA"/>
</dbReference>
<dbReference type="PANTHER" id="PTHR42781:SF4">
    <property type="entry name" value="SPERMIDINE_PUTRESCINE IMPORT ATP-BINDING PROTEIN POTA"/>
    <property type="match status" value="1"/>
</dbReference>
<dbReference type="SUPFAM" id="SSF50331">
    <property type="entry name" value="MOP-like"/>
    <property type="match status" value="1"/>
</dbReference>
<dbReference type="Proteomes" id="UP000461670">
    <property type="component" value="Unassembled WGS sequence"/>
</dbReference>
<dbReference type="GO" id="GO:0016887">
    <property type="term" value="F:ATP hydrolysis activity"/>
    <property type="evidence" value="ECO:0007669"/>
    <property type="project" value="InterPro"/>
</dbReference>
<dbReference type="Pfam" id="PF00005">
    <property type="entry name" value="ABC_tran"/>
    <property type="match status" value="1"/>
</dbReference>
<keyword evidence="4 6" id="KW-0067">ATP-binding</keyword>
<organism evidence="6 7">
    <name type="scientific">Paracidovorax wautersii</name>
    <dbReference type="NCBI Taxonomy" id="1177982"/>
    <lineage>
        <taxon>Bacteria</taxon>
        <taxon>Pseudomonadati</taxon>
        <taxon>Pseudomonadota</taxon>
        <taxon>Betaproteobacteria</taxon>
        <taxon>Burkholderiales</taxon>
        <taxon>Comamonadaceae</taxon>
        <taxon>Paracidovorax</taxon>
    </lineage>
</organism>
<comment type="caution">
    <text evidence="6">The sequence shown here is derived from an EMBL/GenBank/DDBJ whole genome shotgun (WGS) entry which is preliminary data.</text>
</comment>
<dbReference type="Pfam" id="PF08402">
    <property type="entry name" value="TOBE_2"/>
    <property type="match status" value="1"/>
</dbReference>
<sequence length="338" mass="36216">MSLAIQNINKTFNGQLALDRIDLSIGPSEFVCLLGPSGCGKTTLLRIVAGLLEADSGRITLGGRDLAALPARDRGFGIVFQSYSLFPHMTVAENIGYGLKIRKTPAADIQRRVQALLETVRLPGFGERYPGQLSGGQQQRVAIARALAVNPALLLLDEPLSALDARVRAGLRQELREVQQRLGIPTIMVTHDQEEAMSMADTIVCMNAGRIEQVGTPRELYLRPRTRFVADFMGHSNLLPPEAVSALAQGPALAPPADGMALCVRPERLRLDRAPDGAGRVSAINFLGSIQRIQVEWQGRSLLAELGSGTALATGDTVDVSLADAADCAWIPAAAARR</sequence>
<keyword evidence="1" id="KW-0813">Transport</keyword>
<dbReference type="GO" id="GO:0015697">
    <property type="term" value="P:quaternary ammonium group transport"/>
    <property type="evidence" value="ECO:0007669"/>
    <property type="project" value="UniProtKB-ARBA"/>
</dbReference>
<evidence type="ECO:0000256" key="2">
    <source>
        <dbReference type="ARBA" id="ARBA00022475"/>
    </source>
</evidence>
<proteinExistence type="predicted"/>
<dbReference type="AlphaFoldDB" id="A0A7V8FMY4"/>
<dbReference type="SUPFAM" id="SSF52540">
    <property type="entry name" value="P-loop containing nucleoside triphosphate hydrolases"/>
    <property type="match status" value="1"/>
</dbReference>